<feature type="compositionally biased region" description="Pro residues" evidence="1">
    <location>
        <begin position="971"/>
        <end position="986"/>
    </location>
</feature>
<dbReference type="CDD" id="cd05709">
    <property type="entry name" value="S2P-M50"/>
    <property type="match status" value="1"/>
</dbReference>
<feature type="transmembrane region" description="Helical" evidence="2">
    <location>
        <begin position="383"/>
        <end position="405"/>
    </location>
</feature>
<keyword evidence="2" id="KW-0812">Transmembrane</keyword>
<keyword evidence="2" id="KW-1133">Transmembrane helix</keyword>
<dbReference type="InterPro" id="IPR018490">
    <property type="entry name" value="cNMP-bd_dom_sf"/>
</dbReference>
<evidence type="ECO:0000313" key="4">
    <source>
        <dbReference type="EMBL" id="ROP32233.1"/>
    </source>
</evidence>
<proteinExistence type="predicted"/>
<dbReference type="RefSeq" id="WP_211353758.1">
    <property type="nucleotide sequence ID" value="NZ_RJKL01000001.1"/>
</dbReference>
<dbReference type="GO" id="GO:0006508">
    <property type="term" value="P:proteolysis"/>
    <property type="evidence" value="ECO:0007669"/>
    <property type="project" value="UniProtKB-KW"/>
</dbReference>
<evidence type="ECO:0000256" key="1">
    <source>
        <dbReference type="SAM" id="MobiDB-lite"/>
    </source>
</evidence>
<sequence>MTYVETRMSVWEALAGRAPGEPLGPADPGLWHAVVDRINPARAKPVLRAGIECAELTSVRGSTYVMLRSPDQAGRACYLRLTPEEWQLAQLMNGTHTVARLVAEFARIAGRLAPDQVRRVVADLAGNRMLDELPVDAFRPLQELDRKPLPKRVGSSLLAAARGRRMLVVDIDRVITAVYRGGGRLLFTRAAAIAMAVLAVAGLALFVATWWRGSQAVFLTGGSYLLGAVVLLLLNVLALASHELGHALATKHAGREVPAAGFLVFFGIPSVFVDTTDVWMAGRRSRMLVTAAGPATGLVLAGSLQLVGLAVPALAPLAFKLAFAWYLNALFNLNPLLALDGYYLLMDWLEIPNLRGRGLAWVSSRLRGRPPAWSGLDREGRLVALYGILAVLWLAVAVNLAYRIWADRVAGLVTGLWHSGLGGKTLLILVVVGLCAPLVHLGVSALARWWRRARLRASEKEREADAPRRLAALRNSDLAGLSTQALTELAVQAHWVRPPSGTPMVLAGGAQHSVYVVVDGAMQARRPGDPGGTIRHHVGAGGVVGLATALTGRASALDWHTAGTTLLSVPSAAVASVVGPLPGPPPADRAEAEALFADTPALAGLAGDERLALIASAHPVDLEPGAPVVLPGPTHAVVVESGVIAMPDGVELRRGTLIGPVGDGSPGEVAQTRTPARLWIVPDAADLPPLVGAPTRLAGPETGRAGAATGVHSAGVYPPLAAPPGPPDGTEDPDVDRRFERRLWWLVLLLLLLSLLMTAMNLLPGPAWAEMPTDRVLLSSDRGTVTATIDGRPVRLAAGDRRYVARGTRIEVPVKAAGRLTFQGGSASLLCPGTQVEVGTLVTDAGRRRVPHGGLSVQAGRVLADTGSTSGAYEPLSLTVARPGAGDVTNNGAAWFAVGPDAVSVATGRVYIAGTPEMAATTSLSCGDGVPVPPPAGSPSQTPDDEPSETPSEVPSPSPSATPPTEATTVPLPPTVPVPPGGPNQPPATADPTTRPTLRPPPPGTGPSRPSTEPEDPPSNPQTPPSRPQDPPSEPATPPSPPQDPPTRPQEPPSEPPPPPVIDLPPPVIELPPPVIG</sequence>
<organism evidence="4 5">
    <name type="scientific">Couchioplanes caeruleus</name>
    <dbReference type="NCBI Taxonomy" id="56438"/>
    <lineage>
        <taxon>Bacteria</taxon>
        <taxon>Bacillati</taxon>
        <taxon>Actinomycetota</taxon>
        <taxon>Actinomycetes</taxon>
        <taxon>Micromonosporales</taxon>
        <taxon>Micromonosporaceae</taxon>
        <taxon>Couchioplanes</taxon>
    </lineage>
</organism>
<dbReference type="Proteomes" id="UP000271683">
    <property type="component" value="Unassembled WGS sequence"/>
</dbReference>
<comment type="caution">
    <text evidence="4">The sequence shown here is derived from an EMBL/GenBank/DDBJ whole genome shotgun (WGS) entry which is preliminary data.</text>
</comment>
<feature type="compositionally biased region" description="Low complexity" evidence="1">
    <location>
        <begin position="987"/>
        <end position="997"/>
    </location>
</feature>
<evidence type="ECO:0000259" key="3">
    <source>
        <dbReference type="PROSITE" id="PS50042"/>
    </source>
</evidence>
<dbReference type="PROSITE" id="PS50042">
    <property type="entry name" value="CNMP_BINDING_3"/>
    <property type="match status" value="1"/>
</dbReference>
<protein>
    <submittedName>
        <fullName evidence="4">Putative peptide zinc metalloprotease protein</fullName>
    </submittedName>
</protein>
<evidence type="ECO:0000256" key="2">
    <source>
        <dbReference type="SAM" id="Phobius"/>
    </source>
</evidence>
<dbReference type="GO" id="GO:0008237">
    <property type="term" value="F:metallopeptidase activity"/>
    <property type="evidence" value="ECO:0007669"/>
    <property type="project" value="UniProtKB-KW"/>
</dbReference>
<dbReference type="EMBL" id="RJKL01000001">
    <property type="protein sequence ID" value="ROP32233.1"/>
    <property type="molecule type" value="Genomic_DNA"/>
</dbReference>
<dbReference type="AlphaFoldDB" id="A0A3N1GPQ5"/>
<keyword evidence="4" id="KW-0482">Metalloprotease</keyword>
<accession>A0A3N1GPQ5</accession>
<feature type="compositionally biased region" description="Pro residues" evidence="1">
    <location>
        <begin position="1017"/>
        <end position="1077"/>
    </location>
</feature>
<feature type="domain" description="Cyclic nucleotide-binding" evidence="3">
    <location>
        <begin position="477"/>
        <end position="556"/>
    </location>
</feature>
<evidence type="ECO:0000313" key="5">
    <source>
        <dbReference type="Proteomes" id="UP000271683"/>
    </source>
</evidence>
<gene>
    <name evidence="4" type="ORF">EDD30_5169</name>
</gene>
<feature type="transmembrane region" description="Helical" evidence="2">
    <location>
        <begin position="288"/>
        <end position="311"/>
    </location>
</feature>
<keyword evidence="4" id="KW-0378">Hydrolase</keyword>
<name>A0A3N1GPQ5_9ACTN</name>
<dbReference type="InterPro" id="IPR000595">
    <property type="entry name" value="cNMP-bd_dom"/>
</dbReference>
<feature type="transmembrane region" description="Helical" evidence="2">
    <location>
        <begin position="217"/>
        <end position="240"/>
    </location>
</feature>
<feature type="region of interest" description="Disordered" evidence="1">
    <location>
        <begin position="697"/>
        <end position="734"/>
    </location>
</feature>
<reference evidence="4 5" key="1">
    <citation type="submission" date="2018-11" db="EMBL/GenBank/DDBJ databases">
        <title>Sequencing the genomes of 1000 actinobacteria strains.</title>
        <authorList>
            <person name="Klenk H.-P."/>
        </authorList>
    </citation>
    <scope>NUCLEOTIDE SEQUENCE [LARGE SCALE GENOMIC DNA]</scope>
    <source>
        <strain evidence="4 5">DSM 43634</strain>
    </source>
</reference>
<feature type="transmembrane region" description="Helical" evidence="2">
    <location>
        <begin position="743"/>
        <end position="763"/>
    </location>
</feature>
<feature type="transmembrane region" description="Helical" evidence="2">
    <location>
        <begin position="425"/>
        <end position="450"/>
    </location>
</feature>
<dbReference type="SUPFAM" id="SSF51206">
    <property type="entry name" value="cAMP-binding domain-like"/>
    <property type="match status" value="1"/>
</dbReference>
<feature type="transmembrane region" description="Helical" evidence="2">
    <location>
        <begin position="190"/>
        <end position="211"/>
    </location>
</feature>
<feature type="region of interest" description="Disordered" evidence="1">
    <location>
        <begin position="923"/>
        <end position="1077"/>
    </location>
</feature>
<keyword evidence="4" id="KW-0645">Protease</keyword>
<keyword evidence="2" id="KW-0472">Membrane</keyword>